<keyword evidence="2" id="KW-0812">Transmembrane</keyword>
<dbReference type="Pfam" id="PF12351">
    <property type="entry name" value="Fig1"/>
    <property type="match status" value="1"/>
</dbReference>
<dbReference type="PANTHER" id="PTHR28092">
    <property type="entry name" value="FACTOR-INDUCED GENE 1 PROTEIN"/>
    <property type="match status" value="1"/>
</dbReference>
<dbReference type="STRING" id="321146.A0A139HEE8"/>
<name>A0A139HEE8_9PEZI</name>
<comment type="caution">
    <text evidence="3">The sequence shown here is derived from an EMBL/GenBank/DDBJ whole genome shotgun (WGS) entry which is preliminary data.</text>
</comment>
<gene>
    <name evidence="3" type="ORF">AC578_2926</name>
</gene>
<keyword evidence="2" id="KW-0472">Membrane</keyword>
<dbReference type="InterPro" id="IPR033481">
    <property type="entry name" value="Dni1/Fig1"/>
</dbReference>
<protein>
    <submittedName>
        <fullName evidence="3">Uncharacterized protein</fullName>
    </submittedName>
</protein>
<sequence>MPHRRLTPLGTQLRSVLAHLSPTRRSRWSSTQAHSSHIQIPKRLHNADFEPFAKVEATPALALHANVYSHQHAYKERNARISALERVYRHFVTSRKADRDPLAAEWELPYKPTAHALDVLLAAGYNVTDLVIWAQIEDEPDSFAAATRLDALVKSSTAPVPLFVYMSIVNRLHVSAKALRVLLSLAYTLLDACHGRQPLYGLRYNSVFIAGAGLLRHAREVWPSSLTAVVKLVVNHYRKLEHDEDTLPAVTHSMNKLLKLVSVSTAENPFKDNHHQEAAMLPILQYMAEHSPSMQINREGYRAVIRVQLGQRKSHEDQQWAELKSHAWPPWKVDRTAMDEFVHFEDHGQSKAARTLARMREAGYAPKEWERNAQIYAGWDVDGTPTIQTRTNHVSPTNAWAARIGTTRTVQEAWACYLAWEDKGLHHDQDVYLATVQKLREEERRLHKEVEEDRNDEGKAWPLFPGDAREVAPLPKSTHLWTYTRTKPPSMDYFYSHIRARGAVLGEHVLAFFVSHAATPDSGLRYLRDHLSQCPEVEGILTLKPSYDLTNIPKPIYKAAITLYSRMGFVRSKQLLKRRTREIPGTDLKADHTIGIVCAMELLRRRKDPHLAWYHVVLQGLNREDNFEQISKLRVHDKTAAEHEAAVSSDLLRCHGAINSYQLALKVLDWQRDHHIDPDSGTFHSFCRAVENFAVAVWIAVQSGQLIGNLHSHQYSDVRMLLQDDAEKHGRRHPKIACQEEFLRLVSPVEDCPSPSHTSDLPRLLTTPSPWALHAYVRALGWLGFYDGLMDLTHFMRQHRDELAVRKSQDRGGDLAMRRTIVALRVFLERSWLINDESREDVGPFEQGPVTATSTPPSVSEPEPSTVSISYEVHADRAFKLLAHFRAPASEETIAAIREVVEGVEEWGGWPDDQEVEIYSAAHLTTSIRSTDKQKTTAAFHTLTDSTATGPLEQALPLPTSIIQTAAIIFLSLLLAGCSSSSPLIPGIFLISFYYDMYTPTYDPTQVNPGVTAAIANIVGEAHLEVRVGYFGLCVNSDGGGDFLCSNNATLLAEQVSIDQDPLNLIWVANTFKNSVVFPYLLIIAIVLAFITFLLLATFPGWHEEHDARTGSDIDIKPFPSRPVSQVALALIFIASIFVLVSVLWQHTASVAAAQVAQDLGNGSVKSGVGTSAMVLGWFGFALLIIVTVGLLVMILSIHLLDKLTDE</sequence>
<dbReference type="OrthoDB" id="410701at2759"/>
<reference evidence="3 4" key="1">
    <citation type="submission" date="2015-07" db="EMBL/GenBank/DDBJ databases">
        <title>Comparative genomics of the Sigatoka disease complex on banana suggests a link between parallel evolutionary changes in Pseudocercospora fijiensis and Pseudocercospora eumusae and increased virulence on the banana host.</title>
        <authorList>
            <person name="Chang T.-C."/>
            <person name="Salvucci A."/>
            <person name="Crous P.W."/>
            <person name="Stergiopoulos I."/>
        </authorList>
    </citation>
    <scope>NUCLEOTIDE SEQUENCE [LARGE SCALE GENOMIC DNA]</scope>
    <source>
        <strain evidence="3 4">CBS 114824</strain>
    </source>
</reference>
<accession>A0A139HEE8</accession>
<dbReference type="GO" id="GO:0016020">
    <property type="term" value="C:membrane"/>
    <property type="evidence" value="ECO:0007669"/>
    <property type="project" value="InterPro"/>
</dbReference>
<evidence type="ECO:0000313" key="3">
    <source>
        <dbReference type="EMBL" id="KXT00807.1"/>
    </source>
</evidence>
<dbReference type="PANTHER" id="PTHR28092:SF1">
    <property type="entry name" value="FACTOR-INDUCED GENE 1 PROTEIN"/>
    <property type="match status" value="1"/>
</dbReference>
<feature type="transmembrane region" description="Helical" evidence="2">
    <location>
        <begin position="968"/>
        <end position="995"/>
    </location>
</feature>
<keyword evidence="4" id="KW-1185">Reference proteome</keyword>
<dbReference type="EMBL" id="LFZN01000067">
    <property type="protein sequence ID" value="KXT00807.1"/>
    <property type="molecule type" value="Genomic_DNA"/>
</dbReference>
<evidence type="ECO:0000256" key="2">
    <source>
        <dbReference type="SAM" id="Phobius"/>
    </source>
</evidence>
<keyword evidence="2" id="KW-1133">Transmembrane helix</keyword>
<feature type="compositionally biased region" description="Low complexity" evidence="1">
    <location>
        <begin position="849"/>
        <end position="867"/>
    </location>
</feature>
<dbReference type="GO" id="GO:0000747">
    <property type="term" value="P:conjugation with cellular fusion"/>
    <property type="evidence" value="ECO:0007669"/>
    <property type="project" value="TreeGrafter"/>
</dbReference>
<evidence type="ECO:0000313" key="4">
    <source>
        <dbReference type="Proteomes" id="UP000070133"/>
    </source>
</evidence>
<feature type="transmembrane region" description="Helical" evidence="2">
    <location>
        <begin position="1077"/>
        <end position="1099"/>
    </location>
</feature>
<feature type="transmembrane region" description="Helical" evidence="2">
    <location>
        <begin position="1127"/>
        <end position="1145"/>
    </location>
</feature>
<organism evidence="3 4">
    <name type="scientific">Pseudocercospora eumusae</name>
    <dbReference type="NCBI Taxonomy" id="321146"/>
    <lineage>
        <taxon>Eukaryota</taxon>
        <taxon>Fungi</taxon>
        <taxon>Dikarya</taxon>
        <taxon>Ascomycota</taxon>
        <taxon>Pezizomycotina</taxon>
        <taxon>Dothideomycetes</taxon>
        <taxon>Dothideomycetidae</taxon>
        <taxon>Mycosphaerellales</taxon>
        <taxon>Mycosphaerellaceae</taxon>
        <taxon>Pseudocercospora</taxon>
    </lineage>
</organism>
<evidence type="ECO:0000256" key="1">
    <source>
        <dbReference type="SAM" id="MobiDB-lite"/>
    </source>
</evidence>
<feature type="transmembrane region" description="Helical" evidence="2">
    <location>
        <begin position="1175"/>
        <end position="1201"/>
    </location>
</feature>
<dbReference type="Proteomes" id="UP000070133">
    <property type="component" value="Unassembled WGS sequence"/>
</dbReference>
<feature type="region of interest" description="Disordered" evidence="1">
    <location>
        <begin position="843"/>
        <end position="867"/>
    </location>
</feature>
<proteinExistence type="predicted"/>
<dbReference type="AlphaFoldDB" id="A0A139HEE8"/>
<dbReference type="GO" id="GO:0043332">
    <property type="term" value="C:mating projection tip"/>
    <property type="evidence" value="ECO:0007669"/>
    <property type="project" value="TreeGrafter"/>
</dbReference>